<feature type="transmembrane region" description="Helical" evidence="6">
    <location>
        <begin position="236"/>
        <end position="263"/>
    </location>
</feature>
<comment type="caution">
    <text evidence="7">The sequence shown here is derived from an EMBL/GenBank/DDBJ whole genome shotgun (WGS) entry which is preliminary data.</text>
</comment>
<keyword evidence="4 6" id="KW-1133">Transmembrane helix</keyword>
<evidence type="ECO:0000313" key="8">
    <source>
        <dbReference type="Proteomes" id="UP001204320"/>
    </source>
</evidence>
<evidence type="ECO:0000256" key="5">
    <source>
        <dbReference type="ARBA" id="ARBA00023136"/>
    </source>
</evidence>
<dbReference type="EMBL" id="JANSKA010000007">
    <property type="protein sequence ID" value="MCR9037258.1"/>
    <property type="molecule type" value="Genomic_DNA"/>
</dbReference>
<dbReference type="Pfam" id="PF02653">
    <property type="entry name" value="BPD_transp_2"/>
    <property type="match status" value="1"/>
</dbReference>
<sequence>MDTVFIDGLAFAAPLFIMAIGGIYSEKSGVTNLAVEGFQGFGAFIGSLIAVILMPQMGSDNQMVIVVAMLASMIGGAVYSLLHAFLCVRFRANQVISGVVVNILAAALTTFFTSVANQVLTGAASNKFVLGVSDQVTVPVLSQIPVLGWFFTDMYPYEWFIAIVAVAAWYLMYKTSFGMRLRACGENPQAVDATGGDVNKTRFIAVVISGALCGIGGICYAYSISANFSPSIYMGFGYLAIAAMIFGNWNIPSTAVVCLVFGLARSGGYQLCLSMGLSSNYSDLFLMLPYVLTMILLVFFSGKNHPPKAAGMPYDAGER</sequence>
<comment type="subcellular location">
    <subcellularLocation>
        <location evidence="1">Cell membrane</location>
        <topology evidence="1">Multi-pass membrane protein</topology>
    </subcellularLocation>
</comment>
<accession>A0ABT1ZAM0</accession>
<dbReference type="InterPro" id="IPR001851">
    <property type="entry name" value="ABC_transp_permease"/>
</dbReference>
<evidence type="ECO:0000256" key="4">
    <source>
        <dbReference type="ARBA" id="ARBA00022989"/>
    </source>
</evidence>
<name>A0ABT1ZAM0_9ACTN</name>
<feature type="transmembrane region" description="Helical" evidence="6">
    <location>
        <begin position="95"/>
        <end position="116"/>
    </location>
</feature>
<dbReference type="Proteomes" id="UP001204320">
    <property type="component" value="Unassembled WGS sequence"/>
</dbReference>
<feature type="transmembrane region" description="Helical" evidence="6">
    <location>
        <begin position="154"/>
        <end position="173"/>
    </location>
</feature>
<dbReference type="PANTHER" id="PTHR43370">
    <property type="entry name" value="SUGAR ABC TRANSPORTER INTEGRAL MEMBRANE PROTEIN-RELATED"/>
    <property type="match status" value="1"/>
</dbReference>
<dbReference type="PANTHER" id="PTHR43370:SF1">
    <property type="entry name" value="GUANOSINE ABC TRANSPORTER PERMEASE PROTEIN NUPQ"/>
    <property type="match status" value="1"/>
</dbReference>
<organism evidence="7 8">
    <name type="scientific">Tractidigestivibacter montrealensis</name>
    <dbReference type="NCBI Taxonomy" id="2972466"/>
    <lineage>
        <taxon>Bacteria</taxon>
        <taxon>Bacillati</taxon>
        <taxon>Actinomycetota</taxon>
        <taxon>Coriobacteriia</taxon>
        <taxon>Coriobacteriales</taxon>
        <taxon>Atopobiaceae</taxon>
        <taxon>Tractidigestivibacter</taxon>
    </lineage>
</organism>
<gene>
    <name evidence="7" type="ORF">NVS32_09890</name>
</gene>
<evidence type="ECO:0000256" key="6">
    <source>
        <dbReference type="SAM" id="Phobius"/>
    </source>
</evidence>
<evidence type="ECO:0000256" key="1">
    <source>
        <dbReference type="ARBA" id="ARBA00004651"/>
    </source>
</evidence>
<dbReference type="CDD" id="cd06580">
    <property type="entry name" value="TM_PBP1_transp_TpRbsC_like"/>
    <property type="match status" value="1"/>
</dbReference>
<evidence type="ECO:0000256" key="2">
    <source>
        <dbReference type="ARBA" id="ARBA00022475"/>
    </source>
</evidence>
<feature type="transmembrane region" description="Helical" evidence="6">
    <location>
        <begin position="284"/>
        <end position="302"/>
    </location>
</feature>
<feature type="transmembrane region" description="Helical" evidence="6">
    <location>
        <begin position="6"/>
        <end position="25"/>
    </location>
</feature>
<evidence type="ECO:0000313" key="7">
    <source>
        <dbReference type="EMBL" id="MCR9037258.1"/>
    </source>
</evidence>
<protein>
    <submittedName>
        <fullName evidence="7">ABC transporter permease</fullName>
    </submittedName>
</protein>
<keyword evidence="2" id="KW-1003">Cell membrane</keyword>
<keyword evidence="3 6" id="KW-0812">Transmembrane</keyword>
<keyword evidence="8" id="KW-1185">Reference proteome</keyword>
<keyword evidence="5 6" id="KW-0472">Membrane</keyword>
<feature type="transmembrane region" description="Helical" evidence="6">
    <location>
        <begin position="63"/>
        <end position="88"/>
    </location>
</feature>
<reference evidence="7 8" key="1">
    <citation type="submission" date="2022-08" db="EMBL/GenBank/DDBJ databases">
        <title>Tractidigestivibacter montrealensis type strain KD21.</title>
        <authorList>
            <person name="Diop K."/>
            <person name="Richard C."/>
            <person name="Routy B."/>
        </authorList>
    </citation>
    <scope>NUCLEOTIDE SEQUENCE [LARGE SCALE GENOMIC DNA]</scope>
    <source>
        <strain evidence="7 8">KD21</strain>
    </source>
</reference>
<proteinExistence type="predicted"/>
<evidence type="ECO:0000256" key="3">
    <source>
        <dbReference type="ARBA" id="ARBA00022692"/>
    </source>
</evidence>
<feature type="transmembrane region" description="Helical" evidence="6">
    <location>
        <begin position="203"/>
        <end position="224"/>
    </location>
</feature>
<dbReference type="RefSeq" id="WP_258499664.1">
    <property type="nucleotide sequence ID" value="NZ_JANSKA010000007.1"/>
</dbReference>
<feature type="transmembrane region" description="Helical" evidence="6">
    <location>
        <begin position="37"/>
        <end position="57"/>
    </location>
</feature>